<dbReference type="RefSeq" id="WP_131864223.1">
    <property type="nucleotide sequence ID" value="NZ_SMCR01000002.1"/>
</dbReference>
<dbReference type="AlphaFoldDB" id="A0A4R3YZS5"/>
<reference evidence="1 2" key="1">
    <citation type="submission" date="2019-03" db="EMBL/GenBank/DDBJ databases">
        <title>Genomic Encyclopedia of Type Strains, Phase IV (KMG-IV): sequencing the most valuable type-strain genomes for metagenomic binning, comparative biology and taxonomic classification.</title>
        <authorList>
            <person name="Goeker M."/>
        </authorList>
    </citation>
    <scope>NUCLEOTIDE SEQUENCE [LARGE SCALE GENOMIC DNA]</scope>
    <source>
        <strain evidence="1 2">DSM 19580</strain>
    </source>
</reference>
<name>A0A4R3YZS5_9GAMM</name>
<protein>
    <submittedName>
        <fullName evidence="1">Type VI secretion system protein ImpJ</fullName>
    </submittedName>
</protein>
<dbReference type="Pfam" id="PF05936">
    <property type="entry name" value="T6SS_VasE"/>
    <property type="match status" value="1"/>
</dbReference>
<dbReference type="PANTHER" id="PTHR35566">
    <property type="entry name" value="BLR3599 PROTEIN"/>
    <property type="match status" value="1"/>
</dbReference>
<evidence type="ECO:0000313" key="2">
    <source>
        <dbReference type="Proteomes" id="UP000295719"/>
    </source>
</evidence>
<accession>A0A4R3YZS5</accession>
<dbReference type="EMBL" id="SMCR01000002">
    <property type="protein sequence ID" value="TCV98820.1"/>
    <property type="molecule type" value="Genomic_DNA"/>
</dbReference>
<organism evidence="1 2">
    <name type="scientific">Biostraticola tofi</name>
    <dbReference type="NCBI Taxonomy" id="466109"/>
    <lineage>
        <taxon>Bacteria</taxon>
        <taxon>Pseudomonadati</taxon>
        <taxon>Pseudomonadota</taxon>
        <taxon>Gammaproteobacteria</taxon>
        <taxon>Enterobacterales</taxon>
        <taxon>Bruguierivoracaceae</taxon>
        <taxon>Biostraticola</taxon>
    </lineage>
</organism>
<keyword evidence="2" id="KW-1185">Reference proteome</keyword>
<gene>
    <name evidence="1" type="ORF">EDC52_102141</name>
</gene>
<dbReference type="InterPro" id="IPR010263">
    <property type="entry name" value="T6SS_TssK"/>
</dbReference>
<dbReference type="OrthoDB" id="9775333at2"/>
<dbReference type="PANTHER" id="PTHR35566:SF1">
    <property type="entry name" value="TYPE VI SECRETION SYSTEM BASEPLATE COMPONENT TSSK1"/>
    <property type="match status" value="1"/>
</dbReference>
<proteinExistence type="predicted"/>
<dbReference type="NCBIfam" id="TIGR03353">
    <property type="entry name" value="VI_chp_4"/>
    <property type="match status" value="1"/>
</dbReference>
<sequence>MKEDKVLWMEGMFLRPHHFQHADAWQQAIIRQSRQGAYHWGFSRLELDIGMQSLGKIALVSASGILPDGTYFDVDSVDALPPPIDVDDSWQEMIIVLALPAARAGRQSAILTESSGSTARYLAFEKQVIDDNELSAGSATLCCARLRLRLMPMSALTADWIGMGVVRLKRKDLDGGVCLDEGYIPPLLNVHAHRTVHRMMQEMAGLLRQCRQRLCRHMNGQDNARAVPVRDMLLLGLVSRFSARTEHALHLPCLHPHILFAEWLGAAMELSAFRPPYAADMDIPQYDHQLAAEGFSRLMAMLRQGLSLMLEENALPLPLVKRMPGLSIATLPERAMIAGFDFILRINTDGENGEGVDEVLRQLKIAPLNRIRDLVQLQLPGVALKPLDRVPPSLPYRSGDRYQLLESGGEFWQEISDTGIFAFYLAHDSASVTVELWAVRQSTLQDIPAS</sequence>
<dbReference type="Proteomes" id="UP000295719">
    <property type="component" value="Unassembled WGS sequence"/>
</dbReference>
<comment type="caution">
    <text evidence="1">The sequence shown here is derived from an EMBL/GenBank/DDBJ whole genome shotgun (WGS) entry which is preliminary data.</text>
</comment>
<evidence type="ECO:0000313" key="1">
    <source>
        <dbReference type="EMBL" id="TCV98820.1"/>
    </source>
</evidence>